<dbReference type="AlphaFoldDB" id="A0A5K7YWJ5"/>
<proteinExistence type="predicted"/>
<evidence type="ECO:0000313" key="1">
    <source>
        <dbReference type="EMBL" id="BBO71461.1"/>
    </source>
</evidence>
<gene>
    <name evidence="1" type="ORF">DSCA_53910</name>
</gene>
<protein>
    <recommendedName>
        <fullName evidence="3">Nucleotidyl transferase AbiEii/AbiGii toxin family protein</fullName>
    </recommendedName>
</protein>
<dbReference type="InterPro" id="IPR014942">
    <property type="entry name" value="AbiEii"/>
</dbReference>
<sequence>MFSAWTGSMSRPTMDIDLLGKIDNSLDMMVAVVKDTCEITVESDGIVFHKDTVTAVRITEDADYRGARVMLRGNLGNTRIFIQVEIGFGDVIIPGHSRVQYPALLDFPTPEVNGYTMESTIAEKFQAMVKHGLLNSRMKDFFDIWFLSRRFDFKGEILTEAIEKTFVNRNTPLTSDPTIFNPSFMKDDAKQDQWAGFTDKTKLADAPMSFEDVANDIKIFLQPIAASISQRQVFRLFWAAPGPWST</sequence>
<evidence type="ECO:0000313" key="2">
    <source>
        <dbReference type="Proteomes" id="UP000427906"/>
    </source>
</evidence>
<evidence type="ECO:0008006" key="3">
    <source>
        <dbReference type="Google" id="ProtNLM"/>
    </source>
</evidence>
<dbReference type="Proteomes" id="UP000427906">
    <property type="component" value="Chromosome"/>
</dbReference>
<organism evidence="1 2">
    <name type="scientific">Desulfosarcina alkanivorans</name>
    <dbReference type="NCBI Taxonomy" id="571177"/>
    <lineage>
        <taxon>Bacteria</taxon>
        <taxon>Pseudomonadati</taxon>
        <taxon>Thermodesulfobacteriota</taxon>
        <taxon>Desulfobacteria</taxon>
        <taxon>Desulfobacterales</taxon>
        <taxon>Desulfosarcinaceae</taxon>
        <taxon>Desulfosarcina</taxon>
    </lineage>
</organism>
<accession>A0A5K7YWJ5</accession>
<dbReference type="KEGG" id="dalk:DSCA_53910"/>
<dbReference type="Pfam" id="PF08843">
    <property type="entry name" value="AbiEii"/>
    <property type="match status" value="1"/>
</dbReference>
<reference evidence="1 2" key="1">
    <citation type="submission" date="2019-11" db="EMBL/GenBank/DDBJ databases">
        <title>Comparative genomics of hydrocarbon-degrading Desulfosarcina strains.</title>
        <authorList>
            <person name="Watanabe M."/>
            <person name="Kojima H."/>
            <person name="Fukui M."/>
        </authorList>
    </citation>
    <scope>NUCLEOTIDE SEQUENCE [LARGE SCALE GENOMIC DNA]</scope>
    <source>
        <strain evidence="1 2">PL12</strain>
    </source>
</reference>
<dbReference type="EMBL" id="AP021874">
    <property type="protein sequence ID" value="BBO71461.1"/>
    <property type="molecule type" value="Genomic_DNA"/>
</dbReference>
<keyword evidence="2" id="KW-1185">Reference proteome</keyword>
<name>A0A5K7YWJ5_9BACT</name>